<dbReference type="GO" id="GO:0005783">
    <property type="term" value="C:endoplasmic reticulum"/>
    <property type="evidence" value="ECO:0007669"/>
    <property type="project" value="TreeGrafter"/>
</dbReference>
<dbReference type="KEGG" id="pfj:MYCFIDRAFT_35637"/>
<evidence type="ECO:0000256" key="14">
    <source>
        <dbReference type="RuleBase" id="RU361193"/>
    </source>
</evidence>
<evidence type="ECO:0000256" key="15">
    <source>
        <dbReference type="SAM" id="MobiDB-lite"/>
    </source>
</evidence>
<evidence type="ECO:0000256" key="3">
    <source>
        <dbReference type="ARBA" id="ARBA00007658"/>
    </source>
</evidence>
<feature type="region of interest" description="Disordered" evidence="15">
    <location>
        <begin position="20"/>
        <end position="56"/>
    </location>
</feature>
<evidence type="ECO:0000256" key="11">
    <source>
        <dbReference type="PIRSR" id="PIRSR601382-1"/>
    </source>
</evidence>
<evidence type="ECO:0000256" key="6">
    <source>
        <dbReference type="ARBA" id="ARBA00023157"/>
    </source>
</evidence>
<dbReference type="PRINTS" id="PR00747">
    <property type="entry name" value="GLYHDRLASE47"/>
</dbReference>
<dbReference type="GO" id="GO:0005509">
    <property type="term" value="F:calcium ion binding"/>
    <property type="evidence" value="ECO:0007669"/>
    <property type="project" value="InterPro"/>
</dbReference>
<comment type="pathway">
    <text evidence="2">Protein modification; protein glycosylation.</text>
</comment>
<feature type="compositionally biased region" description="Polar residues" evidence="15">
    <location>
        <begin position="43"/>
        <end position="54"/>
    </location>
</feature>
<dbReference type="Pfam" id="PF01532">
    <property type="entry name" value="Glyco_hydro_47"/>
    <property type="match status" value="1"/>
</dbReference>
<dbReference type="VEuPathDB" id="FungiDB:MYCFIDRAFT_35637"/>
<evidence type="ECO:0000256" key="4">
    <source>
        <dbReference type="ARBA" id="ARBA00022729"/>
    </source>
</evidence>
<feature type="binding site" evidence="12">
    <location>
        <position position="523"/>
    </location>
    <ligand>
        <name>Ca(2+)</name>
        <dbReference type="ChEBI" id="CHEBI:29108"/>
    </ligand>
</feature>
<dbReference type="GO" id="GO:0004571">
    <property type="term" value="F:mannosyl-oligosaccharide 1,2-alpha-mannosidase activity"/>
    <property type="evidence" value="ECO:0007669"/>
    <property type="project" value="UniProtKB-EC"/>
</dbReference>
<dbReference type="OrthoDB" id="8118055at2759"/>
<dbReference type="STRING" id="383855.N1QBQ0"/>
<evidence type="ECO:0000256" key="2">
    <source>
        <dbReference type="ARBA" id="ARBA00004922"/>
    </source>
</evidence>
<dbReference type="GeneID" id="19339070"/>
<feature type="signal peptide" evidence="16">
    <location>
        <begin position="1"/>
        <end position="16"/>
    </location>
</feature>
<feature type="disulfide bond" evidence="13">
    <location>
        <begin position="351"/>
        <end position="380"/>
    </location>
</feature>
<dbReference type="PANTHER" id="PTHR11742">
    <property type="entry name" value="MANNOSYL-OLIGOSACCHARIDE ALPHA-1,2-MANNOSIDASE-RELATED"/>
    <property type="match status" value="1"/>
</dbReference>
<evidence type="ECO:0000256" key="9">
    <source>
        <dbReference type="ARBA" id="ARBA00047669"/>
    </source>
</evidence>
<dbReference type="Proteomes" id="UP000016932">
    <property type="component" value="Unassembled WGS sequence"/>
</dbReference>
<keyword evidence="12" id="KW-0106">Calcium</keyword>
<dbReference type="GO" id="GO:0005975">
    <property type="term" value="P:carbohydrate metabolic process"/>
    <property type="evidence" value="ECO:0007669"/>
    <property type="project" value="InterPro"/>
</dbReference>
<feature type="active site" evidence="11">
    <location>
        <position position="431"/>
    </location>
</feature>
<feature type="active site" description="Proton donor" evidence="11">
    <location>
        <position position="394"/>
    </location>
</feature>
<dbReference type="InterPro" id="IPR001382">
    <property type="entry name" value="Glyco_hydro_47"/>
</dbReference>
<comment type="catalytic activity">
    <reaction evidence="9">
        <text>N(4)-(alpha-D-Man-(1-&gt;2)-alpha-D-Man-(1-&gt;2)-alpha-D-Man-(1-&gt;3)-[alpha-D-Man-(1-&gt;3)-[alpha-D-Man-(1-&gt;2)-alpha-D-Man-(1-&gt;6)]-alpha-D-Man-(1-&gt;6)]-beta-D-Man-(1-&gt;4)-beta-D-GlcNAc-(1-&gt;4)-beta-D-GlcNAc)-L-asparaginyl-[protein] (N-glucan mannose isomer 8A1,2,3B1,3) + 3 H2O = N(4)-(alpha-D-Man-(1-&gt;3)-[alpha-D-Man-(1-&gt;3)-[alpha-D-Man-(1-&gt;6)]-alpha-D-Man-(1-&gt;6)]-beta-D-Man-(1-&gt;4)-beta-D-GlcNAc-(1-&gt;4)-beta-D-GlcNAc)-L-asparaginyl-[protein] (N-glucan mannose isomer 5A1,2) + 3 beta-D-mannose</text>
        <dbReference type="Rhea" id="RHEA:56028"/>
        <dbReference type="Rhea" id="RHEA-COMP:14358"/>
        <dbReference type="Rhea" id="RHEA-COMP:14367"/>
        <dbReference type="ChEBI" id="CHEBI:15377"/>
        <dbReference type="ChEBI" id="CHEBI:28563"/>
        <dbReference type="ChEBI" id="CHEBI:59087"/>
        <dbReference type="ChEBI" id="CHEBI:60628"/>
        <dbReference type="EC" id="3.2.1.113"/>
    </reaction>
</comment>
<evidence type="ECO:0000313" key="18">
    <source>
        <dbReference type="Proteomes" id="UP000016932"/>
    </source>
</evidence>
<evidence type="ECO:0000313" key="17">
    <source>
        <dbReference type="EMBL" id="EME88652.1"/>
    </source>
</evidence>
<comment type="catalytic activity">
    <reaction evidence="10">
        <text>N(4)-(alpha-D-Man-(1-&gt;2)-alpha-D-Man-(1-&gt;2)-alpha-D-Man-(1-&gt;3)-[alpha-D-Man-(1-&gt;2)-alpha-D-Man-(1-&gt;3)-[alpha-D-Man-(1-&gt;2)-alpha-D-Man-(1-&gt;6)]-alpha-D-Man-(1-&gt;6)]-beta-D-Man-(1-&gt;4)-beta-D-GlcNAc-(1-&gt;4)-beta-D-GlcNAc)-L-asparaginyl-[protein] (N-glucan mannose isomer 9A1,2,3B1,2,3) + 4 H2O = N(4)-(alpha-D-Man-(1-&gt;3)-[alpha-D-Man-(1-&gt;3)-[alpha-D-Man-(1-&gt;6)]-alpha-D-Man-(1-&gt;6)]-beta-D-Man-(1-&gt;4)-beta-D-GlcNAc-(1-&gt;4)-beta-D-GlcNAc)-L-asparaginyl-[protein] (N-glucan mannose isomer 5A1,2) + 4 beta-D-mannose</text>
        <dbReference type="Rhea" id="RHEA:56008"/>
        <dbReference type="Rhea" id="RHEA-COMP:14356"/>
        <dbReference type="Rhea" id="RHEA-COMP:14367"/>
        <dbReference type="ChEBI" id="CHEBI:15377"/>
        <dbReference type="ChEBI" id="CHEBI:28563"/>
        <dbReference type="ChEBI" id="CHEBI:59087"/>
        <dbReference type="ChEBI" id="CHEBI:139493"/>
        <dbReference type="EC" id="3.2.1.113"/>
    </reaction>
</comment>
<keyword evidence="12" id="KW-0479">Metal-binding</keyword>
<dbReference type="AlphaFoldDB" id="N1QBQ0"/>
<evidence type="ECO:0000256" key="7">
    <source>
        <dbReference type="ARBA" id="ARBA00023180"/>
    </source>
</evidence>
<dbReference type="GO" id="GO:0036503">
    <property type="term" value="P:ERAD pathway"/>
    <property type="evidence" value="ECO:0007669"/>
    <property type="project" value="UniProtKB-ARBA"/>
</dbReference>
<dbReference type="InterPro" id="IPR050749">
    <property type="entry name" value="Glycosyl_Hydrolase_47"/>
</dbReference>
<name>N1QBQ0_PSEFD</name>
<comment type="cofactor">
    <cofactor evidence="1 12">
        <name>Ca(2+)</name>
        <dbReference type="ChEBI" id="CHEBI:29108"/>
    </cofactor>
</comment>
<evidence type="ECO:0000256" key="12">
    <source>
        <dbReference type="PIRSR" id="PIRSR601382-2"/>
    </source>
</evidence>
<keyword evidence="6 13" id="KW-1015">Disulfide bond</keyword>
<evidence type="ECO:0000256" key="8">
    <source>
        <dbReference type="ARBA" id="ARBA00023295"/>
    </source>
</evidence>
<dbReference type="RefSeq" id="XP_007919957.1">
    <property type="nucleotide sequence ID" value="XM_007921766.1"/>
</dbReference>
<comment type="similarity">
    <text evidence="3 14">Belongs to the glycosyl hydrolase 47 family.</text>
</comment>
<dbReference type="UniPathway" id="UPA00378"/>
<keyword evidence="5 14" id="KW-0378">Hydrolase</keyword>
<reference evidence="17 18" key="1">
    <citation type="journal article" date="2012" name="PLoS Pathog.">
        <title>Diverse lifestyles and strategies of plant pathogenesis encoded in the genomes of eighteen Dothideomycetes fungi.</title>
        <authorList>
            <person name="Ohm R.A."/>
            <person name="Feau N."/>
            <person name="Henrissat B."/>
            <person name="Schoch C.L."/>
            <person name="Horwitz B.A."/>
            <person name="Barry K.W."/>
            <person name="Condon B.J."/>
            <person name="Copeland A.C."/>
            <person name="Dhillon B."/>
            <person name="Glaser F."/>
            <person name="Hesse C.N."/>
            <person name="Kosti I."/>
            <person name="LaButti K."/>
            <person name="Lindquist E.A."/>
            <person name="Lucas S."/>
            <person name="Salamov A.A."/>
            <person name="Bradshaw R.E."/>
            <person name="Ciuffetti L."/>
            <person name="Hamelin R.C."/>
            <person name="Kema G.H.J."/>
            <person name="Lawrence C."/>
            <person name="Scott J.A."/>
            <person name="Spatafora J.W."/>
            <person name="Turgeon B.G."/>
            <person name="de Wit P.J.G.M."/>
            <person name="Zhong S."/>
            <person name="Goodwin S.B."/>
            <person name="Grigoriev I.V."/>
        </authorList>
    </citation>
    <scope>NUCLEOTIDE SEQUENCE [LARGE SCALE GENOMIC DNA]</scope>
    <source>
        <strain evidence="17 18">CIRAD86</strain>
    </source>
</reference>
<keyword evidence="8 14" id="KW-0326">Glycosidase</keyword>
<evidence type="ECO:0000256" key="10">
    <source>
        <dbReference type="ARBA" id="ARBA00048605"/>
    </source>
</evidence>
<evidence type="ECO:0000256" key="16">
    <source>
        <dbReference type="SAM" id="SignalP"/>
    </source>
</evidence>
<dbReference type="eggNOG" id="KOG2204">
    <property type="taxonomic scope" value="Eukaryota"/>
</dbReference>
<keyword evidence="18" id="KW-1185">Reference proteome</keyword>
<dbReference type="SUPFAM" id="SSF48225">
    <property type="entry name" value="Seven-hairpin glycosidases"/>
    <property type="match status" value="1"/>
</dbReference>
<evidence type="ECO:0000256" key="13">
    <source>
        <dbReference type="PIRSR" id="PIRSR601382-3"/>
    </source>
</evidence>
<dbReference type="FunFam" id="1.50.10.10:FF:000047">
    <property type="entry name" value="Mannosyl-oligosaccharide alpha-1,2-mannosidase"/>
    <property type="match status" value="1"/>
</dbReference>
<evidence type="ECO:0000256" key="5">
    <source>
        <dbReference type="ARBA" id="ARBA00022801"/>
    </source>
</evidence>
<gene>
    <name evidence="17" type="ORF">MYCFIDRAFT_35637</name>
</gene>
<dbReference type="EMBL" id="KB446555">
    <property type="protein sequence ID" value="EME88652.1"/>
    <property type="molecule type" value="Genomic_DNA"/>
</dbReference>
<dbReference type="HOGENOM" id="CLU_003818_0_2_1"/>
<keyword evidence="4 16" id="KW-0732">Signal</keyword>
<accession>N1QBQ0</accession>
<organism evidence="17 18">
    <name type="scientific">Pseudocercospora fijiensis (strain CIRAD86)</name>
    <name type="common">Black leaf streak disease fungus</name>
    <name type="synonym">Mycosphaerella fijiensis</name>
    <dbReference type="NCBI Taxonomy" id="383855"/>
    <lineage>
        <taxon>Eukaryota</taxon>
        <taxon>Fungi</taxon>
        <taxon>Dikarya</taxon>
        <taxon>Ascomycota</taxon>
        <taxon>Pezizomycotina</taxon>
        <taxon>Dothideomycetes</taxon>
        <taxon>Dothideomycetidae</taxon>
        <taxon>Mycosphaerellales</taxon>
        <taxon>Mycosphaerellaceae</taxon>
        <taxon>Pseudocercospora</taxon>
    </lineage>
</organism>
<dbReference type="InterPro" id="IPR012341">
    <property type="entry name" value="6hp_glycosidase-like_sf"/>
</dbReference>
<dbReference type="EC" id="3.2.1.-" evidence="14"/>
<proteinExistence type="inferred from homology"/>
<dbReference type="InterPro" id="IPR036026">
    <property type="entry name" value="Seven-hairpin_glycosidases"/>
</dbReference>
<feature type="chain" id="PRO_5004110618" description="alpha-1,2-Mannosidase" evidence="16">
    <location>
        <begin position="17"/>
        <end position="568"/>
    </location>
</feature>
<dbReference type="Gene3D" id="1.50.10.10">
    <property type="match status" value="1"/>
</dbReference>
<sequence>MYSTILSLAAASAVFAAPQQRGGGASHQQPWGHPGWTSGHRGYNQSGESQQEAQQRADAVKEAFEFSWAGYSKYAFPNDELLPVNNSFSNSRNGWGASAVDALSTAIIMGEEQIVNQILDHVMTINWGVSYQNEVVSLFETTIRYLGGLLSGYDLLQGPAKSMVQDESKVTTLLYQAQNLANNLSFAFNTPTGIPYNGIYVGNRSNDGSQTNGLATIGTLVLEWTRLSDLTGNPVYGQLAQKGEEYLLNPRNPSLGEPFPGLLGTNVGIANASFVDGSGGWNGGDDSYYEYLIKMFVYDANRFSYYKDRWVAAADSSIQYLASHPSSRPDLTYLAEFIGRLPQNTSEHLACFDGGNFILGGLVLNEKKYIDFGLQLVDSCENTYAQTLTKIGPEQFSWNTSLLATNYTNQTDFYNRAGFFILSGDYVLRPEVIESFYYAYRITGDRKYQDFAWNAFVAINATCRVGSGFTSINDVNAPGGSGNQNFQESFWFAEVLKYSYLIHSPDREWQVNYNGSNQFVFNTEAHPVQVSSFEHAFIACARADLLLTGVWKCHMMRVIVGSVCIYKT</sequence>
<dbReference type="PANTHER" id="PTHR11742:SF101">
    <property type="entry name" value="MANNOSYL-OLIGOSACCHARIDE ALPHA-1,2-MANNOSIDASE 1B"/>
    <property type="match status" value="1"/>
</dbReference>
<evidence type="ECO:0000256" key="1">
    <source>
        <dbReference type="ARBA" id="ARBA00001913"/>
    </source>
</evidence>
<feature type="active site" description="Proton donor" evidence="11">
    <location>
        <position position="140"/>
    </location>
</feature>
<dbReference type="GO" id="GO:0016020">
    <property type="term" value="C:membrane"/>
    <property type="evidence" value="ECO:0007669"/>
    <property type="project" value="InterPro"/>
</dbReference>
<keyword evidence="7" id="KW-0325">Glycoprotein</keyword>
<protein>
    <recommendedName>
        <fullName evidence="14">alpha-1,2-Mannosidase</fullName>
        <ecNumber evidence="14">3.2.1.-</ecNumber>
    </recommendedName>
</protein>
<feature type="active site" evidence="11">
    <location>
        <position position="286"/>
    </location>
</feature>